<reference evidence="18 19" key="2">
    <citation type="submission" date="2018-11" db="EMBL/GenBank/DDBJ databases">
        <authorList>
            <consortium name="Pathogen Informatics"/>
        </authorList>
    </citation>
    <scope>NUCLEOTIDE SEQUENCE [LARGE SCALE GENOMIC DNA]</scope>
</reference>
<dbReference type="Proteomes" id="UP000271098">
    <property type="component" value="Unassembled WGS sequence"/>
</dbReference>
<evidence type="ECO:0000259" key="17">
    <source>
        <dbReference type="PROSITE" id="PS51698"/>
    </source>
</evidence>
<dbReference type="PANTHER" id="PTHR13931">
    <property type="entry name" value="UBIQUITINATION FACTOR E4"/>
    <property type="match status" value="1"/>
</dbReference>
<dbReference type="GO" id="GO:0034450">
    <property type="term" value="F:ubiquitin-ubiquitin ligase activity"/>
    <property type="evidence" value="ECO:0007669"/>
    <property type="project" value="InterPro"/>
</dbReference>
<dbReference type="InterPro" id="IPR013083">
    <property type="entry name" value="Znf_RING/FYVE/PHD"/>
</dbReference>
<dbReference type="SMART" id="SM00504">
    <property type="entry name" value="Ubox"/>
    <property type="match status" value="1"/>
</dbReference>
<dbReference type="PROSITE" id="PS51698">
    <property type="entry name" value="U_BOX"/>
    <property type="match status" value="1"/>
</dbReference>
<keyword evidence="8" id="KW-0597">Phosphoprotein</keyword>
<sequence length="276" mass="31968">MVINDATYLLDESLLALKKIHDIEALKETQEWSSLSDEERQMKEDALLEAQRGVRSWLVLGRDTLDLFIYLTADAPEPFYEPLLGERLASMLDYNVSQLCGPKCTELKVRDAVRRFTWEPRTLLQQIVTVYLNLSSEKFAECIANDERSYTPEVFSMVLSRLRANSIAPVNEIERLKNLADMTERIWKQKAQKEEDFGDDFPDDFRDPVMNTLMTDPVILPSGHKMDRKHIMRHLLSSQTDPFTRQPLNENQLIADETLRSKIAAWMKEKLASKSK</sequence>
<dbReference type="FunFam" id="3.30.40.10:FF:000060">
    <property type="entry name" value="ubiquitin conjugation factor E4 B"/>
    <property type="match status" value="1"/>
</dbReference>
<name>A0A183EJ06_9BILA</name>
<dbReference type="GO" id="GO:0000151">
    <property type="term" value="C:ubiquitin ligase complex"/>
    <property type="evidence" value="ECO:0007669"/>
    <property type="project" value="InterPro"/>
</dbReference>
<dbReference type="GO" id="GO:0005737">
    <property type="term" value="C:cytoplasm"/>
    <property type="evidence" value="ECO:0007669"/>
    <property type="project" value="UniProtKB-SubCell"/>
</dbReference>
<dbReference type="Pfam" id="PF10408">
    <property type="entry name" value="Ufd2P_core"/>
    <property type="match status" value="1"/>
</dbReference>
<evidence type="ECO:0000256" key="8">
    <source>
        <dbReference type="ARBA" id="ARBA00022553"/>
    </source>
</evidence>
<evidence type="ECO:0000256" key="1">
    <source>
        <dbReference type="ARBA" id="ARBA00000900"/>
    </source>
</evidence>
<reference evidence="20" key="1">
    <citation type="submission" date="2016-06" db="UniProtKB">
        <authorList>
            <consortium name="WormBaseParasite"/>
        </authorList>
    </citation>
    <scope>IDENTIFICATION</scope>
</reference>
<evidence type="ECO:0000313" key="20">
    <source>
        <dbReference type="WBParaSite" id="GPUH_0002097201-mRNA-1"/>
    </source>
</evidence>
<proteinExistence type="inferred from homology"/>
<evidence type="ECO:0000256" key="16">
    <source>
        <dbReference type="ARBA" id="ARBA00083610"/>
    </source>
</evidence>
<evidence type="ECO:0000313" key="18">
    <source>
        <dbReference type="EMBL" id="VDN37171.1"/>
    </source>
</evidence>
<comment type="catalytic activity">
    <reaction evidence="1">
        <text>S-ubiquitinyl-[E2 ubiquitin-conjugating enzyme]-L-cysteine + [acceptor protein]-L-lysine = [E2 ubiquitin-conjugating enzyme]-L-cysteine + N(6)-ubiquitinyl-[acceptor protein]-L-lysine.</text>
        <dbReference type="EC" id="2.3.2.27"/>
    </reaction>
</comment>
<dbReference type="GO" id="GO:0036503">
    <property type="term" value="P:ERAD pathway"/>
    <property type="evidence" value="ECO:0007669"/>
    <property type="project" value="InterPro"/>
</dbReference>
<evidence type="ECO:0000256" key="6">
    <source>
        <dbReference type="ARBA" id="ARBA00012483"/>
    </source>
</evidence>
<organism evidence="20">
    <name type="scientific">Gongylonema pulchrum</name>
    <dbReference type="NCBI Taxonomy" id="637853"/>
    <lineage>
        <taxon>Eukaryota</taxon>
        <taxon>Metazoa</taxon>
        <taxon>Ecdysozoa</taxon>
        <taxon>Nematoda</taxon>
        <taxon>Chromadorea</taxon>
        <taxon>Rhabditida</taxon>
        <taxon>Spirurina</taxon>
        <taxon>Spiruromorpha</taxon>
        <taxon>Spiruroidea</taxon>
        <taxon>Gongylonematidae</taxon>
        <taxon>Gongylonema</taxon>
    </lineage>
</organism>
<keyword evidence="19" id="KW-1185">Reference proteome</keyword>
<dbReference type="InterPro" id="IPR003613">
    <property type="entry name" value="Ubox_domain"/>
</dbReference>
<evidence type="ECO:0000256" key="13">
    <source>
        <dbReference type="ARBA" id="ARBA00056267"/>
    </source>
</evidence>
<feature type="domain" description="U-box" evidence="17">
    <location>
        <begin position="200"/>
        <end position="273"/>
    </location>
</feature>
<dbReference type="GO" id="GO:0000209">
    <property type="term" value="P:protein polyubiquitination"/>
    <property type="evidence" value="ECO:0007669"/>
    <property type="project" value="TreeGrafter"/>
</dbReference>
<dbReference type="GO" id="GO:0005634">
    <property type="term" value="C:nucleus"/>
    <property type="evidence" value="ECO:0007669"/>
    <property type="project" value="UniProtKB-SubCell"/>
</dbReference>
<comment type="pathway">
    <text evidence="4">Protein modification; protein ubiquitination.</text>
</comment>
<dbReference type="UniPathway" id="UPA00143"/>
<evidence type="ECO:0000256" key="14">
    <source>
        <dbReference type="ARBA" id="ARBA00072779"/>
    </source>
</evidence>
<keyword evidence="9" id="KW-0808">Transferase</keyword>
<dbReference type="SUPFAM" id="SSF57850">
    <property type="entry name" value="RING/U-box"/>
    <property type="match status" value="1"/>
</dbReference>
<dbReference type="WBParaSite" id="GPUH_0002097201-mRNA-1">
    <property type="protein sequence ID" value="GPUH_0002097201-mRNA-1"/>
    <property type="gene ID" value="GPUH_0002097201"/>
</dbReference>
<dbReference type="PANTHER" id="PTHR13931:SF2">
    <property type="entry name" value="UBIQUITIN CONJUGATION FACTOR E4 B"/>
    <property type="match status" value="1"/>
</dbReference>
<keyword evidence="7" id="KW-0963">Cytoplasm</keyword>
<evidence type="ECO:0000256" key="9">
    <source>
        <dbReference type="ARBA" id="ARBA00022679"/>
    </source>
</evidence>
<keyword evidence="10" id="KW-0833">Ubl conjugation pathway</keyword>
<evidence type="ECO:0000256" key="5">
    <source>
        <dbReference type="ARBA" id="ARBA00007434"/>
    </source>
</evidence>
<keyword evidence="12" id="KW-0539">Nucleus</keyword>
<evidence type="ECO:0000256" key="2">
    <source>
        <dbReference type="ARBA" id="ARBA00004123"/>
    </source>
</evidence>
<comment type="similarity">
    <text evidence="5">Belongs to the ubiquitin conjugation factor E4 family.</text>
</comment>
<protein>
    <recommendedName>
        <fullName evidence="14">Ubiquitin conjugation factor E4 B</fullName>
        <ecNumber evidence="6">2.3.2.27</ecNumber>
    </recommendedName>
    <alternativeName>
        <fullName evidence="16">RING-type E3 ubiquitin transferase E4 B</fullName>
    </alternativeName>
    <alternativeName>
        <fullName evidence="15">Ubiquitin fusion degradation protein 2</fullName>
    </alternativeName>
</protein>
<evidence type="ECO:0000256" key="3">
    <source>
        <dbReference type="ARBA" id="ARBA00004496"/>
    </source>
</evidence>
<evidence type="ECO:0000256" key="12">
    <source>
        <dbReference type="ARBA" id="ARBA00023242"/>
    </source>
</evidence>
<keyword evidence="11" id="KW-0007">Acetylation</keyword>
<dbReference type="GO" id="GO:0006511">
    <property type="term" value="P:ubiquitin-dependent protein catabolic process"/>
    <property type="evidence" value="ECO:0007669"/>
    <property type="project" value="InterPro"/>
</dbReference>
<accession>A0A183EJ06</accession>
<evidence type="ECO:0000256" key="10">
    <source>
        <dbReference type="ARBA" id="ARBA00022786"/>
    </source>
</evidence>
<dbReference type="OrthoDB" id="20295at2759"/>
<dbReference type="InterPro" id="IPR045132">
    <property type="entry name" value="UBE4"/>
</dbReference>
<comment type="function">
    <text evidence="13">Ubiquitin-protein ligase that probably functions as an E3 ligase in conjunction with specific E1 and E2 ligases. May also function as an E4 ligase mediating the assembly of polyubiquitin chains on substrates ubiquitinated by another E3 ubiquitin ligase. May regulate myosin assembly in striated muscles together with STUB1 and VCP/p97 by targeting myosin chaperone UNC45B for proteasomal degradation.</text>
</comment>
<evidence type="ECO:0000256" key="11">
    <source>
        <dbReference type="ARBA" id="ARBA00022990"/>
    </source>
</evidence>
<evidence type="ECO:0000313" key="19">
    <source>
        <dbReference type="Proteomes" id="UP000271098"/>
    </source>
</evidence>
<dbReference type="AlphaFoldDB" id="A0A183EJ06"/>
<evidence type="ECO:0000256" key="4">
    <source>
        <dbReference type="ARBA" id="ARBA00004906"/>
    </source>
</evidence>
<comment type="subcellular location">
    <subcellularLocation>
        <location evidence="3">Cytoplasm</location>
    </subcellularLocation>
    <subcellularLocation>
        <location evidence="2">Nucleus</location>
    </subcellularLocation>
</comment>
<dbReference type="Gene3D" id="3.30.40.10">
    <property type="entry name" value="Zinc/RING finger domain, C3HC4 (zinc finger)"/>
    <property type="match status" value="1"/>
</dbReference>
<evidence type="ECO:0000256" key="7">
    <source>
        <dbReference type="ARBA" id="ARBA00022490"/>
    </source>
</evidence>
<dbReference type="Pfam" id="PF04564">
    <property type="entry name" value="U-box"/>
    <property type="match status" value="1"/>
</dbReference>
<dbReference type="InterPro" id="IPR019474">
    <property type="entry name" value="Ub_conjug_fac_E4_core"/>
</dbReference>
<dbReference type="EMBL" id="UYRT01091520">
    <property type="protein sequence ID" value="VDN37171.1"/>
    <property type="molecule type" value="Genomic_DNA"/>
</dbReference>
<gene>
    <name evidence="18" type="ORF">GPUH_LOCUS20944</name>
</gene>
<evidence type="ECO:0000256" key="15">
    <source>
        <dbReference type="ARBA" id="ARBA00081821"/>
    </source>
</evidence>
<dbReference type="EC" id="2.3.2.27" evidence="6"/>